<feature type="region of interest" description="Disordered" evidence="1">
    <location>
        <begin position="26"/>
        <end position="47"/>
    </location>
</feature>
<dbReference type="AlphaFoldDB" id="A0AAD9J4E3"/>
<keyword evidence="3" id="KW-1185">Reference proteome</keyword>
<organism evidence="2 3">
    <name type="scientific">Paralvinella palmiformis</name>
    <dbReference type="NCBI Taxonomy" id="53620"/>
    <lineage>
        <taxon>Eukaryota</taxon>
        <taxon>Metazoa</taxon>
        <taxon>Spiralia</taxon>
        <taxon>Lophotrochozoa</taxon>
        <taxon>Annelida</taxon>
        <taxon>Polychaeta</taxon>
        <taxon>Sedentaria</taxon>
        <taxon>Canalipalpata</taxon>
        <taxon>Terebellida</taxon>
        <taxon>Terebelliformia</taxon>
        <taxon>Alvinellidae</taxon>
        <taxon>Paralvinella</taxon>
    </lineage>
</organism>
<evidence type="ECO:0000313" key="3">
    <source>
        <dbReference type="Proteomes" id="UP001208570"/>
    </source>
</evidence>
<dbReference type="EMBL" id="JAODUP010000646">
    <property type="protein sequence ID" value="KAK2145933.1"/>
    <property type="molecule type" value="Genomic_DNA"/>
</dbReference>
<comment type="caution">
    <text evidence="2">The sequence shown here is derived from an EMBL/GenBank/DDBJ whole genome shotgun (WGS) entry which is preliminary data.</text>
</comment>
<accession>A0AAD9J4E3</accession>
<reference evidence="2" key="1">
    <citation type="journal article" date="2023" name="Mol. Biol. Evol.">
        <title>Third-Generation Sequencing Reveals the Adaptive Role of the Epigenome in Three Deep-Sea Polychaetes.</title>
        <authorList>
            <person name="Perez M."/>
            <person name="Aroh O."/>
            <person name="Sun Y."/>
            <person name="Lan Y."/>
            <person name="Juniper S.K."/>
            <person name="Young C.R."/>
            <person name="Angers B."/>
            <person name="Qian P.Y."/>
        </authorList>
    </citation>
    <scope>NUCLEOTIDE SEQUENCE</scope>
    <source>
        <strain evidence="2">P08H-3</strain>
    </source>
</reference>
<evidence type="ECO:0000256" key="1">
    <source>
        <dbReference type="SAM" id="MobiDB-lite"/>
    </source>
</evidence>
<feature type="compositionally biased region" description="Polar residues" evidence="1">
    <location>
        <begin position="35"/>
        <end position="44"/>
    </location>
</feature>
<protein>
    <submittedName>
        <fullName evidence="2">Uncharacterized protein</fullName>
    </submittedName>
</protein>
<name>A0AAD9J4E3_9ANNE</name>
<proteinExistence type="predicted"/>
<sequence>MLCRWRAELVSCRGILNNLATAPSQPTRRQLGLQPKTTEPQVKQRSTHMIRPQLETEHIPTVYTKLKENTNSTTVVGMIDYNQQPWIQLYLEHCSPMLLYGAPQLLALHQPNHSGVLLLTIYVDDSMSVVCLKLHALLRMIFPHPLLHLAV</sequence>
<dbReference type="Proteomes" id="UP001208570">
    <property type="component" value="Unassembled WGS sequence"/>
</dbReference>
<evidence type="ECO:0000313" key="2">
    <source>
        <dbReference type="EMBL" id="KAK2145933.1"/>
    </source>
</evidence>
<gene>
    <name evidence="2" type="ORF">LSH36_646g01024</name>
</gene>